<proteinExistence type="predicted"/>
<dbReference type="RefSeq" id="WP_137092129.1">
    <property type="nucleotide sequence ID" value="NZ_CP028923.1"/>
</dbReference>
<evidence type="ECO:0000313" key="2">
    <source>
        <dbReference type="Proteomes" id="UP000298616"/>
    </source>
</evidence>
<sequence>MREDLKNRLLQKAKTKASILGVEITSELESDLVSFISQGVDRMSSSEYDSTDDRLTAEKI</sequence>
<evidence type="ECO:0000313" key="1">
    <source>
        <dbReference type="EMBL" id="QCK16539.1"/>
    </source>
</evidence>
<gene>
    <name evidence="1" type="ORF">DCC35_18280</name>
</gene>
<keyword evidence="2" id="KW-1185">Reference proteome</keyword>
<reference evidence="1 2" key="1">
    <citation type="submission" date="2018-04" db="EMBL/GenBank/DDBJ databases">
        <title>Complete genome uncultured novel isolate.</title>
        <authorList>
            <person name="Merlino G."/>
        </authorList>
    </citation>
    <scope>NUCLEOTIDE SEQUENCE [LARGE SCALE GENOMIC DNA]</scope>
    <source>
        <strain evidence="2">R1DC9</strain>
    </source>
</reference>
<dbReference type="Proteomes" id="UP000298616">
    <property type="component" value="Chromosome"/>
</dbReference>
<organism evidence="1 2">
    <name type="scientific">Mangrovivirga cuniculi</name>
    <dbReference type="NCBI Taxonomy" id="2715131"/>
    <lineage>
        <taxon>Bacteria</taxon>
        <taxon>Pseudomonadati</taxon>
        <taxon>Bacteroidota</taxon>
        <taxon>Cytophagia</taxon>
        <taxon>Cytophagales</taxon>
        <taxon>Mangrovivirgaceae</taxon>
        <taxon>Mangrovivirga</taxon>
    </lineage>
</organism>
<protein>
    <submittedName>
        <fullName evidence="1">Uncharacterized protein</fullName>
    </submittedName>
</protein>
<dbReference type="KEGG" id="fpf:DCC35_18280"/>
<accession>A0A4D7JKX2</accession>
<dbReference type="AlphaFoldDB" id="A0A4D7JKX2"/>
<dbReference type="EMBL" id="CP028923">
    <property type="protein sequence ID" value="QCK16539.1"/>
    <property type="molecule type" value="Genomic_DNA"/>
</dbReference>
<name>A0A4D7JKX2_9BACT</name>